<feature type="domain" description="ATPase AAA-type core" evidence="6">
    <location>
        <begin position="195"/>
        <end position="243"/>
    </location>
</feature>
<dbReference type="GO" id="GO:0005886">
    <property type="term" value="C:plasma membrane"/>
    <property type="evidence" value="ECO:0007669"/>
    <property type="project" value="UniProtKB-SubCell"/>
</dbReference>
<evidence type="ECO:0000256" key="3">
    <source>
        <dbReference type="ARBA" id="ARBA00022475"/>
    </source>
</evidence>
<evidence type="ECO:0000259" key="6">
    <source>
        <dbReference type="Pfam" id="PF13304"/>
    </source>
</evidence>
<dbReference type="GO" id="GO:0016887">
    <property type="term" value="F:ATP hydrolysis activity"/>
    <property type="evidence" value="ECO:0007669"/>
    <property type="project" value="InterPro"/>
</dbReference>
<dbReference type="InterPro" id="IPR003959">
    <property type="entry name" value="ATPase_AAA_core"/>
</dbReference>
<comment type="subcellular location">
    <subcellularLocation>
        <location evidence="1">Cell membrane</location>
        <topology evidence="1">Peripheral membrane protein</topology>
    </subcellularLocation>
</comment>
<dbReference type="Gene3D" id="3.40.50.300">
    <property type="entry name" value="P-loop containing nucleotide triphosphate hydrolases"/>
    <property type="match status" value="1"/>
</dbReference>
<evidence type="ECO:0000256" key="2">
    <source>
        <dbReference type="ARBA" id="ARBA00022448"/>
    </source>
</evidence>
<accession>A0A376H706</accession>
<evidence type="ECO:0000256" key="4">
    <source>
        <dbReference type="ARBA" id="ARBA00023065"/>
    </source>
</evidence>
<dbReference type="SUPFAM" id="SSF52540">
    <property type="entry name" value="P-loop containing nucleoside triphosphate hydrolases"/>
    <property type="match status" value="1"/>
</dbReference>
<reference evidence="7 8" key="1">
    <citation type="submission" date="2018-06" db="EMBL/GenBank/DDBJ databases">
        <authorList>
            <consortium name="Pathogen Informatics"/>
            <person name="Doyle S."/>
        </authorList>
    </citation>
    <scope>NUCLEOTIDE SEQUENCE [LARGE SCALE GENOMIC DNA]</scope>
    <source>
        <strain evidence="7 8">NCTC12360</strain>
    </source>
</reference>
<sequence>MYLNQITFPDHESEGSFFAGIMRTVYDSYYPYQVLSKNAFSQIDFEPITILYGGNGSGKTTALNVLAEKIGAQRSAAYNRSNFFEDYLDQCHCIVTNEPKIKQILTSDDVFDYMLDIRNLNQGIDRRREEVFDEYFEAKYANFRFKGFEDYERLKKINLARSNTQSKFTRKNLMDNVREFSNGENAASFFQEKIVPNGLYLLDEPENSLSAQRQIELVAFIEDMTRYEHCQFVIATHSPFVLSIKEAKIYDLDQKPVDVRRWTQLENVQTYYRFFQMHQEAFEDEKRRTDQ</sequence>
<protein>
    <submittedName>
        <fullName evidence="7">Predicted ATPase</fullName>
    </submittedName>
</protein>
<dbReference type="InterPro" id="IPR027417">
    <property type="entry name" value="P-loop_NTPase"/>
</dbReference>
<keyword evidence="2" id="KW-0813">Transport</keyword>
<dbReference type="Pfam" id="PF13304">
    <property type="entry name" value="AAA_21"/>
    <property type="match status" value="1"/>
</dbReference>
<dbReference type="GO" id="GO:0006811">
    <property type="term" value="P:monoatomic ion transport"/>
    <property type="evidence" value="ECO:0007669"/>
    <property type="project" value="UniProtKB-KW"/>
</dbReference>
<evidence type="ECO:0000313" key="8">
    <source>
        <dbReference type="Proteomes" id="UP000254807"/>
    </source>
</evidence>
<organism evidence="7 8">
    <name type="scientific">Enterococcus gallinarum</name>
    <dbReference type="NCBI Taxonomy" id="1353"/>
    <lineage>
        <taxon>Bacteria</taxon>
        <taxon>Bacillati</taxon>
        <taxon>Bacillota</taxon>
        <taxon>Bacilli</taxon>
        <taxon>Lactobacillales</taxon>
        <taxon>Enterococcaceae</taxon>
        <taxon>Enterococcus</taxon>
    </lineage>
</organism>
<dbReference type="AlphaFoldDB" id="A0A376H706"/>
<dbReference type="CDD" id="cd00267">
    <property type="entry name" value="ABC_ATPase"/>
    <property type="match status" value="1"/>
</dbReference>
<dbReference type="EMBL" id="UFYW01000001">
    <property type="protein sequence ID" value="STD84595.1"/>
    <property type="molecule type" value="Genomic_DNA"/>
</dbReference>
<dbReference type="RefSeq" id="WP_082709498.1">
    <property type="nucleotide sequence ID" value="NZ_JBHULA010000033.1"/>
</dbReference>
<dbReference type="OrthoDB" id="9784297at2"/>
<dbReference type="Proteomes" id="UP000254807">
    <property type="component" value="Unassembled WGS sequence"/>
</dbReference>
<dbReference type="PANTHER" id="PTHR42771">
    <property type="entry name" value="IRON(3+)-HYDROXAMATE IMPORT ATP-BINDING PROTEIN FHUC"/>
    <property type="match status" value="1"/>
</dbReference>
<dbReference type="InterPro" id="IPR051535">
    <property type="entry name" value="Siderophore_ABC-ATPase"/>
</dbReference>
<proteinExistence type="predicted"/>
<name>A0A376H706_ENTGA</name>
<keyword evidence="4" id="KW-0406">Ion transport</keyword>
<dbReference type="GO" id="GO:0005524">
    <property type="term" value="F:ATP binding"/>
    <property type="evidence" value="ECO:0007669"/>
    <property type="project" value="InterPro"/>
</dbReference>
<gene>
    <name evidence="7" type="ORF">NCTC12360_03139</name>
</gene>
<keyword evidence="3" id="KW-1003">Cell membrane</keyword>
<evidence type="ECO:0000256" key="5">
    <source>
        <dbReference type="ARBA" id="ARBA00023136"/>
    </source>
</evidence>
<evidence type="ECO:0000256" key="1">
    <source>
        <dbReference type="ARBA" id="ARBA00004202"/>
    </source>
</evidence>
<evidence type="ECO:0000313" key="7">
    <source>
        <dbReference type="EMBL" id="STD84595.1"/>
    </source>
</evidence>
<keyword evidence="5" id="KW-0472">Membrane</keyword>
<keyword evidence="8" id="KW-1185">Reference proteome</keyword>
<dbReference type="PANTHER" id="PTHR42771:SF2">
    <property type="entry name" value="IRON(3+)-HYDROXAMATE IMPORT ATP-BINDING PROTEIN FHUC"/>
    <property type="match status" value="1"/>
</dbReference>